<dbReference type="EMBL" id="ABEU02000011">
    <property type="status" value="NOT_ANNOTATED_CDS"/>
    <property type="molecule type" value="Genomic_DNA"/>
</dbReference>
<dbReference type="InParanoid" id="A0A7I4AAG2"/>
<evidence type="ECO:0000313" key="3">
    <source>
        <dbReference type="Proteomes" id="UP000006727"/>
    </source>
</evidence>
<dbReference type="Gramene" id="Pp3c11_2870V3.2">
    <property type="protein sequence ID" value="Pp3c11_2870V3.2"/>
    <property type="gene ID" value="Pp3c11_2870"/>
</dbReference>
<dbReference type="EnsemblPlants" id="Pp3c11_2870V3.2">
    <property type="protein sequence ID" value="Pp3c11_2870V3.2"/>
    <property type="gene ID" value="Pp3c11_2870"/>
</dbReference>
<feature type="signal peptide" evidence="1">
    <location>
        <begin position="1"/>
        <end position="38"/>
    </location>
</feature>
<keyword evidence="1" id="KW-0732">Signal</keyword>
<dbReference type="AlphaFoldDB" id="A0A7I4AAG2"/>
<reference evidence="2 3" key="2">
    <citation type="journal article" date="2018" name="Plant J.">
        <title>The Physcomitrella patens chromosome-scale assembly reveals moss genome structure and evolution.</title>
        <authorList>
            <person name="Lang D."/>
            <person name="Ullrich K.K."/>
            <person name="Murat F."/>
            <person name="Fuchs J."/>
            <person name="Jenkins J."/>
            <person name="Haas F.B."/>
            <person name="Piednoel M."/>
            <person name="Gundlach H."/>
            <person name="Van Bel M."/>
            <person name="Meyberg R."/>
            <person name="Vives C."/>
            <person name="Morata J."/>
            <person name="Symeonidi A."/>
            <person name="Hiss M."/>
            <person name="Muchero W."/>
            <person name="Kamisugi Y."/>
            <person name="Saleh O."/>
            <person name="Blanc G."/>
            <person name="Decker E.L."/>
            <person name="van Gessel N."/>
            <person name="Grimwood J."/>
            <person name="Hayes R.D."/>
            <person name="Graham S.W."/>
            <person name="Gunter L.E."/>
            <person name="McDaniel S.F."/>
            <person name="Hoernstein S.N.W."/>
            <person name="Larsson A."/>
            <person name="Li F.W."/>
            <person name="Perroud P.F."/>
            <person name="Phillips J."/>
            <person name="Ranjan P."/>
            <person name="Rokshar D.S."/>
            <person name="Rothfels C.J."/>
            <person name="Schneider L."/>
            <person name="Shu S."/>
            <person name="Stevenson D.W."/>
            <person name="Thummler F."/>
            <person name="Tillich M."/>
            <person name="Villarreal Aguilar J.C."/>
            <person name="Widiez T."/>
            <person name="Wong G.K."/>
            <person name="Wymore A."/>
            <person name="Zhang Y."/>
            <person name="Zimmer A.D."/>
            <person name="Quatrano R.S."/>
            <person name="Mayer K.F.X."/>
            <person name="Goodstein D."/>
            <person name="Casacuberta J.M."/>
            <person name="Vandepoele K."/>
            <person name="Reski R."/>
            <person name="Cuming A.C."/>
            <person name="Tuskan G.A."/>
            <person name="Maumus F."/>
            <person name="Salse J."/>
            <person name="Schmutz J."/>
            <person name="Rensing S.A."/>
        </authorList>
    </citation>
    <scope>NUCLEOTIDE SEQUENCE [LARGE SCALE GENOMIC DNA]</scope>
    <source>
        <strain evidence="2 3">cv. Gransden 2004</strain>
    </source>
</reference>
<keyword evidence="3" id="KW-1185">Reference proteome</keyword>
<protein>
    <submittedName>
        <fullName evidence="2">Uncharacterized protein</fullName>
    </submittedName>
</protein>
<evidence type="ECO:0000313" key="2">
    <source>
        <dbReference type="EnsemblPlants" id="Pp3c11_2870V3.2"/>
    </source>
</evidence>
<feature type="chain" id="PRO_5029628066" evidence="1">
    <location>
        <begin position="39"/>
        <end position="123"/>
    </location>
</feature>
<name>A0A7I4AAG2_PHYPA</name>
<dbReference type="KEGG" id="ppp:112288640"/>
<sequence>MAPPLDLWPVTKPRQNAMAIHFLALLCKLLQRLTRVVSCNFEIDNVEKWPILESPAKPSESYSNYFGTRFALYYQCPWTSELRSKIRLWISYLRALRYVHEQSVQEGTRCVKSLRCRNILLLS</sequence>
<gene>
    <name evidence="2" type="primary">LOC112288640</name>
</gene>
<evidence type="ECO:0000256" key="1">
    <source>
        <dbReference type="SAM" id="SignalP"/>
    </source>
</evidence>
<organism evidence="2 3">
    <name type="scientific">Physcomitrium patens</name>
    <name type="common">Spreading-leaved earth moss</name>
    <name type="synonym">Physcomitrella patens</name>
    <dbReference type="NCBI Taxonomy" id="3218"/>
    <lineage>
        <taxon>Eukaryota</taxon>
        <taxon>Viridiplantae</taxon>
        <taxon>Streptophyta</taxon>
        <taxon>Embryophyta</taxon>
        <taxon>Bryophyta</taxon>
        <taxon>Bryophytina</taxon>
        <taxon>Bryopsida</taxon>
        <taxon>Funariidae</taxon>
        <taxon>Funariales</taxon>
        <taxon>Funariaceae</taxon>
        <taxon>Physcomitrium</taxon>
    </lineage>
</organism>
<accession>A0A7I4AAG2</accession>
<reference evidence="2" key="3">
    <citation type="submission" date="2020-12" db="UniProtKB">
        <authorList>
            <consortium name="EnsemblPlants"/>
        </authorList>
    </citation>
    <scope>IDENTIFICATION</scope>
</reference>
<proteinExistence type="predicted"/>
<reference evidence="2 3" key="1">
    <citation type="journal article" date="2008" name="Science">
        <title>The Physcomitrella genome reveals evolutionary insights into the conquest of land by plants.</title>
        <authorList>
            <person name="Rensing S."/>
            <person name="Lang D."/>
            <person name="Zimmer A."/>
            <person name="Terry A."/>
            <person name="Salamov A."/>
            <person name="Shapiro H."/>
            <person name="Nishiyama T."/>
            <person name="Perroud P.-F."/>
            <person name="Lindquist E."/>
            <person name="Kamisugi Y."/>
            <person name="Tanahashi T."/>
            <person name="Sakakibara K."/>
            <person name="Fujita T."/>
            <person name="Oishi K."/>
            <person name="Shin-I T."/>
            <person name="Kuroki Y."/>
            <person name="Toyoda A."/>
            <person name="Suzuki Y."/>
            <person name="Hashimoto A."/>
            <person name="Yamaguchi K."/>
            <person name="Sugano A."/>
            <person name="Kohara Y."/>
            <person name="Fujiyama A."/>
            <person name="Anterola A."/>
            <person name="Aoki S."/>
            <person name="Ashton N."/>
            <person name="Barbazuk W.B."/>
            <person name="Barker E."/>
            <person name="Bennetzen J."/>
            <person name="Bezanilla M."/>
            <person name="Blankenship R."/>
            <person name="Cho S.H."/>
            <person name="Dutcher S."/>
            <person name="Estelle M."/>
            <person name="Fawcett J.A."/>
            <person name="Gundlach H."/>
            <person name="Hanada K."/>
            <person name="Heyl A."/>
            <person name="Hicks K.A."/>
            <person name="Hugh J."/>
            <person name="Lohr M."/>
            <person name="Mayer K."/>
            <person name="Melkozernov A."/>
            <person name="Murata T."/>
            <person name="Nelson D."/>
            <person name="Pils B."/>
            <person name="Prigge M."/>
            <person name="Reiss B."/>
            <person name="Renner T."/>
            <person name="Rombauts S."/>
            <person name="Rushton P."/>
            <person name="Sanderfoot A."/>
            <person name="Schween G."/>
            <person name="Shiu S.-H."/>
            <person name="Stueber K."/>
            <person name="Theodoulou F.L."/>
            <person name="Tu H."/>
            <person name="Van de Peer Y."/>
            <person name="Verrier P.J."/>
            <person name="Waters E."/>
            <person name="Wood A."/>
            <person name="Yang L."/>
            <person name="Cove D."/>
            <person name="Cuming A."/>
            <person name="Hasebe M."/>
            <person name="Lucas S."/>
            <person name="Mishler D.B."/>
            <person name="Reski R."/>
            <person name="Grigoriev I."/>
            <person name="Quatrano R.S."/>
            <person name="Boore J.L."/>
        </authorList>
    </citation>
    <scope>NUCLEOTIDE SEQUENCE [LARGE SCALE GENOMIC DNA]</scope>
    <source>
        <strain evidence="2 3">cv. Gransden 2004</strain>
    </source>
</reference>
<dbReference type="Proteomes" id="UP000006727">
    <property type="component" value="Chromosome 11"/>
</dbReference>